<accession>A0AAV5IAV4</accession>
<proteinExistence type="predicted"/>
<evidence type="ECO:0000313" key="1">
    <source>
        <dbReference type="EMBL" id="GKU96147.1"/>
    </source>
</evidence>
<dbReference type="Proteomes" id="UP001054252">
    <property type="component" value="Unassembled WGS sequence"/>
</dbReference>
<name>A0AAV5IAV4_9ROSI</name>
<keyword evidence="2" id="KW-1185">Reference proteome</keyword>
<reference evidence="1 2" key="1">
    <citation type="journal article" date="2021" name="Commun. Biol.">
        <title>The genome of Shorea leprosula (Dipterocarpaceae) highlights the ecological relevance of drought in aseasonal tropical rainforests.</title>
        <authorList>
            <person name="Ng K.K.S."/>
            <person name="Kobayashi M.J."/>
            <person name="Fawcett J.A."/>
            <person name="Hatakeyama M."/>
            <person name="Paape T."/>
            <person name="Ng C.H."/>
            <person name="Ang C.C."/>
            <person name="Tnah L.H."/>
            <person name="Lee C.T."/>
            <person name="Nishiyama T."/>
            <person name="Sese J."/>
            <person name="O'Brien M.J."/>
            <person name="Copetti D."/>
            <person name="Mohd Noor M.I."/>
            <person name="Ong R.C."/>
            <person name="Putra M."/>
            <person name="Sireger I.Z."/>
            <person name="Indrioko S."/>
            <person name="Kosugi Y."/>
            <person name="Izuno A."/>
            <person name="Isagi Y."/>
            <person name="Lee S.L."/>
            <person name="Shimizu K.K."/>
        </authorList>
    </citation>
    <scope>NUCLEOTIDE SEQUENCE [LARGE SCALE GENOMIC DNA]</scope>
    <source>
        <strain evidence="1">214</strain>
    </source>
</reference>
<dbReference type="EMBL" id="BPVZ01000009">
    <property type="protein sequence ID" value="GKU96147.1"/>
    <property type="molecule type" value="Genomic_DNA"/>
</dbReference>
<comment type="caution">
    <text evidence="1">The sequence shown here is derived from an EMBL/GenBank/DDBJ whole genome shotgun (WGS) entry which is preliminary data.</text>
</comment>
<dbReference type="AlphaFoldDB" id="A0AAV5IAV4"/>
<sequence>MNTTKTIKTKQKLKKYNTREKLDFNVNYHVSSTLLLLPVSDYSWPSSSVTRSPFHQPL</sequence>
<organism evidence="1 2">
    <name type="scientific">Rubroshorea leprosula</name>
    <dbReference type="NCBI Taxonomy" id="152421"/>
    <lineage>
        <taxon>Eukaryota</taxon>
        <taxon>Viridiplantae</taxon>
        <taxon>Streptophyta</taxon>
        <taxon>Embryophyta</taxon>
        <taxon>Tracheophyta</taxon>
        <taxon>Spermatophyta</taxon>
        <taxon>Magnoliopsida</taxon>
        <taxon>eudicotyledons</taxon>
        <taxon>Gunneridae</taxon>
        <taxon>Pentapetalae</taxon>
        <taxon>rosids</taxon>
        <taxon>malvids</taxon>
        <taxon>Malvales</taxon>
        <taxon>Dipterocarpaceae</taxon>
        <taxon>Rubroshorea</taxon>
    </lineage>
</organism>
<evidence type="ECO:0000313" key="2">
    <source>
        <dbReference type="Proteomes" id="UP001054252"/>
    </source>
</evidence>
<protein>
    <submittedName>
        <fullName evidence="1">Uncharacterized protein</fullName>
    </submittedName>
</protein>
<gene>
    <name evidence="1" type="ORF">SLEP1_g9419</name>
</gene>